<reference evidence="21 22" key="1">
    <citation type="submission" date="2016-10" db="EMBL/GenBank/DDBJ databases">
        <authorList>
            <person name="de Groot N.N."/>
        </authorList>
    </citation>
    <scope>NUCLEOTIDE SEQUENCE [LARGE SCALE GENOMIC DNA]</scope>
    <source>
        <strain evidence="21 22">Nl13</strain>
    </source>
</reference>
<accession>A0A1H5ULM8</accession>
<feature type="binding site" evidence="13">
    <location>
        <position position="107"/>
    </location>
    <ligand>
        <name>NADPH</name>
        <dbReference type="ChEBI" id="CHEBI:57783"/>
    </ligand>
</feature>
<dbReference type="GO" id="GO:0046168">
    <property type="term" value="P:glycerol-3-phosphate catabolic process"/>
    <property type="evidence" value="ECO:0007669"/>
    <property type="project" value="InterPro"/>
</dbReference>
<dbReference type="InterPro" id="IPR008927">
    <property type="entry name" value="6-PGluconate_DH-like_C_sf"/>
</dbReference>
<dbReference type="Gene3D" id="1.10.1040.10">
    <property type="entry name" value="N-(1-d-carboxylethyl)-l-norvaline Dehydrogenase, domain 2"/>
    <property type="match status" value="1"/>
</dbReference>
<keyword evidence="3 13" id="KW-0521">NADP</keyword>
<feature type="binding site" evidence="16">
    <location>
        <position position="140"/>
    </location>
    <ligand>
        <name>NAD(+)</name>
        <dbReference type="ChEBI" id="CHEBI:57540"/>
    </ligand>
</feature>
<feature type="signal peptide" evidence="18">
    <location>
        <begin position="1"/>
        <end position="16"/>
    </location>
</feature>
<protein>
    <recommendedName>
        <fullName evidence="11 13">Glycerol-3-phosphate dehydrogenase [NAD(P)+]</fullName>
        <ecNumber evidence="10 13">1.1.1.94</ecNumber>
    </recommendedName>
    <alternativeName>
        <fullName evidence="13">NAD(P)(+)-dependent glycerol-3-phosphate dehydrogenase</fullName>
    </alternativeName>
    <alternativeName>
        <fullName evidence="12 13">NAD(P)H-dependent dihydroxyacetone-phosphate reductase</fullName>
    </alternativeName>
</protein>
<feature type="binding site" evidence="13">
    <location>
        <position position="51"/>
    </location>
    <ligand>
        <name>NADPH</name>
        <dbReference type="ChEBI" id="CHEBI:57783"/>
    </ligand>
</feature>
<keyword evidence="8 13" id="KW-1208">Phospholipid metabolism</keyword>
<evidence type="ECO:0000256" key="2">
    <source>
        <dbReference type="ARBA" id="ARBA00022516"/>
    </source>
</evidence>
<dbReference type="InterPro" id="IPR036291">
    <property type="entry name" value="NAD(P)-bd_dom_sf"/>
</dbReference>
<dbReference type="Gene3D" id="3.40.50.720">
    <property type="entry name" value="NAD(P)-binding Rossmann-like Domain"/>
    <property type="match status" value="1"/>
</dbReference>
<evidence type="ECO:0000256" key="8">
    <source>
        <dbReference type="ARBA" id="ARBA00023264"/>
    </source>
</evidence>
<feature type="binding site" evidence="13">
    <location>
        <position position="11"/>
    </location>
    <ligand>
        <name>NADPH</name>
        <dbReference type="ChEBI" id="CHEBI:57783"/>
    </ligand>
</feature>
<dbReference type="Pfam" id="PF01210">
    <property type="entry name" value="NAD_Gly3P_dh_N"/>
    <property type="match status" value="1"/>
</dbReference>
<evidence type="ECO:0000259" key="20">
    <source>
        <dbReference type="Pfam" id="PF07479"/>
    </source>
</evidence>
<dbReference type="GO" id="GO:0046167">
    <property type="term" value="P:glycerol-3-phosphate biosynthetic process"/>
    <property type="evidence" value="ECO:0007669"/>
    <property type="project" value="UniProtKB-UniRule"/>
</dbReference>
<feature type="binding site" evidence="13">
    <location>
        <position position="255"/>
    </location>
    <ligand>
        <name>sn-glycerol 3-phosphate</name>
        <dbReference type="ChEBI" id="CHEBI:57597"/>
    </ligand>
</feature>
<dbReference type="PIRSF" id="PIRSF000114">
    <property type="entry name" value="Glycerol-3-P_dh"/>
    <property type="match status" value="1"/>
</dbReference>
<dbReference type="EMBL" id="FNVK01000008">
    <property type="protein sequence ID" value="SEF75962.1"/>
    <property type="molecule type" value="Genomic_DNA"/>
</dbReference>
<dbReference type="AlphaFoldDB" id="A0A1H5ULM8"/>
<gene>
    <name evidence="13" type="primary">gpsA</name>
    <name evidence="21" type="ORF">SAMN05216403_10844</name>
</gene>
<feature type="binding site" evidence="13">
    <location>
        <position position="281"/>
    </location>
    <ligand>
        <name>NADPH</name>
        <dbReference type="ChEBI" id="CHEBI:57783"/>
    </ligand>
</feature>
<dbReference type="InterPro" id="IPR011128">
    <property type="entry name" value="G3P_DH_NAD-dep_N"/>
</dbReference>
<evidence type="ECO:0000256" key="9">
    <source>
        <dbReference type="ARBA" id="ARBA00052716"/>
    </source>
</evidence>
<evidence type="ECO:0000259" key="19">
    <source>
        <dbReference type="Pfam" id="PF01210"/>
    </source>
</evidence>
<feature type="binding site" evidence="13">
    <location>
        <position position="107"/>
    </location>
    <ligand>
        <name>sn-glycerol 3-phosphate</name>
        <dbReference type="ChEBI" id="CHEBI:57597"/>
    </ligand>
</feature>
<keyword evidence="18" id="KW-0732">Signal</keyword>
<evidence type="ECO:0000256" key="1">
    <source>
        <dbReference type="ARBA" id="ARBA00011009"/>
    </source>
</evidence>
<name>A0A1H5ULM8_NITMU</name>
<feature type="binding site" evidence="13">
    <location>
        <position position="136"/>
    </location>
    <ligand>
        <name>sn-glycerol 3-phosphate</name>
        <dbReference type="ChEBI" id="CHEBI:57597"/>
    </ligand>
</feature>
<keyword evidence="2 13" id="KW-0444">Lipid biosynthesis</keyword>
<dbReference type="GO" id="GO:0141152">
    <property type="term" value="F:glycerol-3-phosphate dehydrogenase (NAD+) activity"/>
    <property type="evidence" value="ECO:0007669"/>
    <property type="project" value="RHEA"/>
</dbReference>
<dbReference type="PANTHER" id="PTHR11728">
    <property type="entry name" value="GLYCEROL-3-PHOSPHATE DEHYDROGENASE"/>
    <property type="match status" value="1"/>
</dbReference>
<dbReference type="NCBIfam" id="NF000942">
    <property type="entry name" value="PRK00094.1-4"/>
    <property type="match status" value="1"/>
</dbReference>
<evidence type="ECO:0000256" key="7">
    <source>
        <dbReference type="ARBA" id="ARBA00023209"/>
    </source>
</evidence>
<evidence type="ECO:0000256" key="10">
    <source>
        <dbReference type="ARBA" id="ARBA00066687"/>
    </source>
</evidence>
<comment type="caution">
    <text evidence="13">Lacks conserved residue(s) required for the propagation of feature annotation.</text>
</comment>
<evidence type="ECO:0000256" key="17">
    <source>
        <dbReference type="RuleBase" id="RU000437"/>
    </source>
</evidence>
<keyword evidence="4 13" id="KW-0560">Oxidoreductase</keyword>
<dbReference type="GO" id="GO:0006650">
    <property type="term" value="P:glycerophospholipid metabolic process"/>
    <property type="evidence" value="ECO:0007669"/>
    <property type="project" value="UniProtKB-UniRule"/>
</dbReference>
<feature type="binding site" evidence="13">
    <location>
        <position position="244"/>
    </location>
    <ligand>
        <name>sn-glycerol 3-phosphate</name>
        <dbReference type="ChEBI" id="CHEBI:57597"/>
    </ligand>
</feature>
<keyword evidence="6 13" id="KW-0443">Lipid metabolism</keyword>
<feature type="binding site" evidence="15">
    <location>
        <position position="107"/>
    </location>
    <ligand>
        <name>substrate</name>
    </ligand>
</feature>
<dbReference type="SMR" id="A0A1H5ULM8"/>
<comment type="catalytic activity">
    <reaction evidence="9">
        <text>sn-glycerol 3-phosphate + NADP(+) = dihydroxyacetone phosphate + NADPH + H(+)</text>
        <dbReference type="Rhea" id="RHEA:11096"/>
        <dbReference type="ChEBI" id="CHEBI:15378"/>
        <dbReference type="ChEBI" id="CHEBI:57597"/>
        <dbReference type="ChEBI" id="CHEBI:57642"/>
        <dbReference type="ChEBI" id="CHEBI:57783"/>
        <dbReference type="ChEBI" id="CHEBI:58349"/>
        <dbReference type="EC" id="1.1.1.94"/>
    </reaction>
    <physiologicalReaction direction="right-to-left" evidence="9">
        <dbReference type="Rhea" id="RHEA:11098"/>
    </physiologicalReaction>
</comment>
<dbReference type="HAMAP" id="MF_00394">
    <property type="entry name" value="NAD_Glyc3P_dehydrog"/>
    <property type="match status" value="1"/>
</dbReference>
<keyword evidence="13" id="KW-0547">Nucleotide-binding</keyword>
<dbReference type="GO" id="GO:0005829">
    <property type="term" value="C:cytosol"/>
    <property type="evidence" value="ECO:0007669"/>
    <property type="project" value="TreeGrafter"/>
</dbReference>
<dbReference type="Proteomes" id="UP000236751">
    <property type="component" value="Unassembled WGS sequence"/>
</dbReference>
<evidence type="ECO:0000256" key="6">
    <source>
        <dbReference type="ARBA" id="ARBA00023098"/>
    </source>
</evidence>
<feature type="binding site" evidence="13">
    <location>
        <position position="254"/>
    </location>
    <ligand>
        <name>sn-glycerol 3-phosphate</name>
        <dbReference type="ChEBI" id="CHEBI:57597"/>
    </ligand>
</feature>
<evidence type="ECO:0000313" key="22">
    <source>
        <dbReference type="Proteomes" id="UP000236751"/>
    </source>
</evidence>
<dbReference type="GO" id="GO:0008654">
    <property type="term" value="P:phospholipid biosynthetic process"/>
    <property type="evidence" value="ECO:0007669"/>
    <property type="project" value="UniProtKB-KW"/>
</dbReference>
<dbReference type="UniPathway" id="UPA00940"/>
<keyword evidence="7 13" id="KW-0594">Phospholipid biosynthesis</keyword>
<feature type="binding site" evidence="13">
    <location>
        <position position="138"/>
    </location>
    <ligand>
        <name>sn-glycerol 3-phosphate</name>
        <dbReference type="ChEBI" id="CHEBI:57597"/>
    </ligand>
</feature>
<feature type="binding site" evidence="13">
    <location>
        <position position="34"/>
    </location>
    <ligand>
        <name>NADPH</name>
        <dbReference type="ChEBI" id="CHEBI:57783"/>
    </ligand>
</feature>
<evidence type="ECO:0000256" key="13">
    <source>
        <dbReference type="HAMAP-Rule" id="MF_00394"/>
    </source>
</evidence>
<evidence type="ECO:0000256" key="11">
    <source>
        <dbReference type="ARBA" id="ARBA00069372"/>
    </source>
</evidence>
<evidence type="ECO:0000256" key="16">
    <source>
        <dbReference type="PIRSR" id="PIRSR000114-3"/>
    </source>
</evidence>
<dbReference type="OrthoDB" id="9812273at2"/>
<feature type="domain" description="Glycerol-3-phosphate dehydrogenase NAD-dependent N-terminal" evidence="19">
    <location>
        <begin position="3"/>
        <end position="160"/>
    </location>
</feature>
<feature type="binding site" evidence="16">
    <location>
        <begin position="7"/>
        <end position="12"/>
    </location>
    <ligand>
        <name>NAD(+)</name>
        <dbReference type="ChEBI" id="CHEBI:57540"/>
    </ligand>
</feature>
<comment type="subcellular location">
    <subcellularLocation>
        <location evidence="13">Cytoplasm</location>
    </subcellularLocation>
</comment>
<evidence type="ECO:0000256" key="5">
    <source>
        <dbReference type="ARBA" id="ARBA00023027"/>
    </source>
</evidence>
<organism evidence="21 22">
    <name type="scientific">Nitrosospira multiformis (strain ATCC 25196 / NCIMB 11849 / C 71)</name>
    <dbReference type="NCBI Taxonomy" id="323848"/>
    <lineage>
        <taxon>Bacteria</taxon>
        <taxon>Pseudomonadati</taxon>
        <taxon>Pseudomonadota</taxon>
        <taxon>Betaproteobacteria</taxon>
        <taxon>Nitrosomonadales</taxon>
        <taxon>Nitrosomonadaceae</taxon>
        <taxon>Nitrosospira</taxon>
    </lineage>
</organism>
<dbReference type="FunFam" id="1.10.1040.10:FF:000001">
    <property type="entry name" value="Glycerol-3-phosphate dehydrogenase [NAD(P)+]"/>
    <property type="match status" value="1"/>
</dbReference>
<comment type="catalytic activity">
    <reaction evidence="13">
        <text>sn-glycerol 3-phosphate + NAD(+) = dihydroxyacetone phosphate + NADH + H(+)</text>
        <dbReference type="Rhea" id="RHEA:11092"/>
        <dbReference type="ChEBI" id="CHEBI:15378"/>
        <dbReference type="ChEBI" id="CHEBI:57540"/>
        <dbReference type="ChEBI" id="CHEBI:57597"/>
        <dbReference type="ChEBI" id="CHEBI:57642"/>
        <dbReference type="ChEBI" id="CHEBI:57945"/>
        <dbReference type="EC" id="1.1.1.94"/>
    </reaction>
</comment>
<dbReference type="SUPFAM" id="SSF51735">
    <property type="entry name" value="NAD(P)-binding Rossmann-fold domains"/>
    <property type="match status" value="1"/>
</dbReference>
<comment type="similarity">
    <text evidence="1 13 17">Belongs to the NAD-dependent glycerol-3-phosphate dehydrogenase family.</text>
</comment>
<feature type="binding site" evidence="13">
    <location>
        <position position="255"/>
    </location>
    <ligand>
        <name>NADPH</name>
        <dbReference type="ChEBI" id="CHEBI:57783"/>
    </ligand>
</feature>
<dbReference type="InterPro" id="IPR006109">
    <property type="entry name" value="G3P_DH_NAD-dep_C"/>
</dbReference>
<dbReference type="SUPFAM" id="SSF48179">
    <property type="entry name" value="6-phosphogluconate dehydrogenase C-terminal domain-like"/>
    <property type="match status" value="1"/>
</dbReference>
<dbReference type="KEGG" id="nmu:Nmul_A1126"/>
<evidence type="ECO:0000256" key="15">
    <source>
        <dbReference type="PIRSR" id="PIRSR000114-2"/>
    </source>
</evidence>
<evidence type="ECO:0000256" key="18">
    <source>
        <dbReference type="SAM" id="SignalP"/>
    </source>
</evidence>
<comment type="pathway">
    <text evidence="13">Membrane lipid metabolism; glycerophospholipid metabolism.</text>
</comment>
<feature type="binding site" evidence="15">
    <location>
        <begin position="255"/>
        <end position="256"/>
    </location>
    <ligand>
        <name>substrate</name>
    </ligand>
</feature>
<feature type="binding site" evidence="13">
    <location>
        <position position="256"/>
    </location>
    <ligand>
        <name>sn-glycerol 3-phosphate</name>
        <dbReference type="ChEBI" id="CHEBI:57597"/>
    </ligand>
</feature>
<feature type="domain" description="Glycerol-3-phosphate dehydrogenase NAD-dependent C-terminal" evidence="20">
    <location>
        <begin position="180"/>
        <end position="320"/>
    </location>
</feature>
<sequence length="333" mass="35020">MRIAVMGAGAWGTALALSLCASTASSHQVTLWTRSRQHLADLVSQRINRRYFSAFPLPASLRLTAGLEEAVEDAELALIVVPVSGLRETLREIAASGKKIPVIWGCKGFESQSAKLPHQVAEEEYAGAAPYGVLSGPSFALEIAQGLPAALTLASRDGEFAREVAAQLHAPRLRVYSCTDVVGVETGGAVKNVISIAAGICDGMGFGSNARAALITRGLAEITRLGLKLGGRMETFLGLTGVGDLILTCTGDLSRNRRVGLALAAGRSLPDILQELGHIAEGVHTAREVLRLSHLLGIEMPITKGVCSILDDGVPAGQAVEALLNREPKSEIY</sequence>
<comment type="function">
    <text evidence="13">Catalyzes the reduction of the glycolytic intermediate dihydroxyacetone phosphate (DHAP) to sn-glycerol 3-phosphate (G3P), the key precursor for phospholipid synthesis.</text>
</comment>
<feature type="binding site" evidence="16">
    <location>
        <position position="255"/>
    </location>
    <ligand>
        <name>NAD(+)</name>
        <dbReference type="ChEBI" id="CHEBI:57540"/>
    </ligand>
</feature>
<dbReference type="GO" id="GO:0051287">
    <property type="term" value="F:NAD binding"/>
    <property type="evidence" value="ECO:0007669"/>
    <property type="project" value="InterPro"/>
</dbReference>
<feature type="binding site" evidence="13">
    <location>
        <position position="279"/>
    </location>
    <ligand>
        <name>NADPH</name>
        <dbReference type="ChEBI" id="CHEBI:57783"/>
    </ligand>
</feature>
<dbReference type="InterPro" id="IPR013328">
    <property type="entry name" value="6PGD_dom2"/>
</dbReference>
<feature type="binding site" evidence="13">
    <location>
        <position position="191"/>
    </location>
    <ligand>
        <name>sn-glycerol 3-phosphate</name>
        <dbReference type="ChEBI" id="CHEBI:57597"/>
    </ligand>
</feature>
<dbReference type="GO" id="GO:0141153">
    <property type="term" value="F:glycerol-3-phosphate dehydrogenase (NADP+) activity"/>
    <property type="evidence" value="ECO:0007669"/>
    <property type="project" value="RHEA"/>
</dbReference>
<evidence type="ECO:0000256" key="4">
    <source>
        <dbReference type="ARBA" id="ARBA00023002"/>
    </source>
</evidence>
<dbReference type="InterPro" id="IPR006168">
    <property type="entry name" value="G3P_DH_NAD-dep"/>
</dbReference>
<dbReference type="PRINTS" id="PR00077">
    <property type="entry name" value="GPDHDRGNASE"/>
</dbReference>
<keyword evidence="5 13" id="KW-0520">NAD</keyword>
<dbReference type="Pfam" id="PF07479">
    <property type="entry name" value="NAD_Gly3P_dh_C"/>
    <property type="match status" value="1"/>
</dbReference>
<proteinExistence type="inferred from homology"/>
<feature type="chain" id="PRO_5009286299" description="Glycerol-3-phosphate dehydrogenase [NAD(P)+]" evidence="18">
    <location>
        <begin position="17"/>
        <end position="333"/>
    </location>
</feature>
<feature type="active site" description="Proton acceptor" evidence="13 14">
    <location>
        <position position="191"/>
    </location>
</feature>
<feature type="binding site" evidence="13">
    <location>
        <position position="140"/>
    </location>
    <ligand>
        <name>NADPH</name>
        <dbReference type="ChEBI" id="CHEBI:57783"/>
    </ligand>
</feature>
<dbReference type="RefSeq" id="WP_011380470.1">
    <property type="nucleotide sequence ID" value="NC_007614.1"/>
</dbReference>
<dbReference type="NCBIfam" id="NF000940">
    <property type="entry name" value="PRK00094.1-2"/>
    <property type="match status" value="1"/>
</dbReference>
<evidence type="ECO:0000256" key="14">
    <source>
        <dbReference type="PIRSR" id="PIRSR000114-1"/>
    </source>
</evidence>
<dbReference type="PANTHER" id="PTHR11728:SF1">
    <property type="entry name" value="GLYCEROL-3-PHOSPHATE DEHYDROGENASE [NAD(+)] 2, CHLOROPLASTIC"/>
    <property type="match status" value="1"/>
</dbReference>
<dbReference type="EC" id="1.1.1.94" evidence="10 13"/>
<evidence type="ECO:0000256" key="12">
    <source>
        <dbReference type="ARBA" id="ARBA00080511"/>
    </source>
</evidence>
<dbReference type="FunFam" id="3.40.50.720:FF:000019">
    <property type="entry name" value="Glycerol-3-phosphate dehydrogenase [NAD(P)+]"/>
    <property type="match status" value="1"/>
</dbReference>
<keyword evidence="13" id="KW-0963">Cytoplasm</keyword>
<evidence type="ECO:0000256" key="3">
    <source>
        <dbReference type="ARBA" id="ARBA00022857"/>
    </source>
</evidence>
<dbReference type="GO" id="GO:0005975">
    <property type="term" value="P:carbohydrate metabolic process"/>
    <property type="evidence" value="ECO:0007669"/>
    <property type="project" value="InterPro"/>
</dbReference>
<evidence type="ECO:0000313" key="21">
    <source>
        <dbReference type="EMBL" id="SEF75962.1"/>
    </source>
</evidence>